<sequence>MGVESIMYFALGLLAAGLVALAIMPAVWRRAVRLTKKRIEAATPITMAEFRADKDQLRAEFALSTRRLEMNVEALRRRLSEQLRDINRKRSEVGAIKTERESQLTQMRELEEREAELRRRILDLEKEGADLSQRLRMRDREYADKATQLETAREALRGKTPRSIDVDGKALSGDYNTDMDELLGKLEAERKRAAFLETQNRSLIGQLENSDKRSADAAAAAAELRAALARKDDAAQVAQNELIDAEARIADAETRVNTMLADTSKAIEHSDGQREQLLAEKLAIEDELDRLRIKVLTVEATIMADWDSDRIEQSHLREKLNDIASEVSRLVYAVEGEVPDSDETLLERVQKYTDDAALAAGPPPEPRAPEPVGSGSAVSDRLAALRDIQNRT</sequence>
<keyword evidence="3" id="KW-1133">Transmembrane helix</keyword>
<reference evidence="4" key="1">
    <citation type="submission" date="2020-07" db="EMBL/GenBank/DDBJ databases">
        <title>Huge and variable diversity of episymbiotic CPR bacteria and DPANN archaea in groundwater ecosystems.</title>
        <authorList>
            <person name="He C.Y."/>
            <person name="Keren R."/>
            <person name="Whittaker M."/>
            <person name="Farag I.F."/>
            <person name="Doudna J."/>
            <person name="Cate J.H.D."/>
            <person name="Banfield J.F."/>
        </authorList>
    </citation>
    <scope>NUCLEOTIDE SEQUENCE</scope>
    <source>
        <strain evidence="4">NC_groundwater_1586_Pr3_B-0.1um_66_15</strain>
    </source>
</reference>
<gene>
    <name evidence="4" type="ORF">HY834_14995</name>
</gene>
<dbReference type="Proteomes" id="UP000782610">
    <property type="component" value="Unassembled WGS sequence"/>
</dbReference>
<keyword evidence="3" id="KW-0812">Transmembrane</keyword>
<feature type="coiled-coil region" evidence="1">
    <location>
        <begin position="179"/>
        <end position="294"/>
    </location>
</feature>
<feature type="coiled-coil region" evidence="1">
    <location>
        <begin position="65"/>
        <end position="134"/>
    </location>
</feature>
<feature type="region of interest" description="Disordered" evidence="2">
    <location>
        <begin position="354"/>
        <end position="379"/>
    </location>
</feature>
<organism evidence="4 5">
    <name type="scientific">Devosia nanyangense</name>
    <dbReference type="NCBI Taxonomy" id="1228055"/>
    <lineage>
        <taxon>Bacteria</taxon>
        <taxon>Pseudomonadati</taxon>
        <taxon>Pseudomonadota</taxon>
        <taxon>Alphaproteobacteria</taxon>
        <taxon>Hyphomicrobiales</taxon>
        <taxon>Devosiaceae</taxon>
        <taxon>Devosia</taxon>
    </lineage>
</organism>
<feature type="transmembrane region" description="Helical" evidence="3">
    <location>
        <begin position="6"/>
        <end position="28"/>
    </location>
</feature>
<evidence type="ECO:0000256" key="3">
    <source>
        <dbReference type="SAM" id="Phobius"/>
    </source>
</evidence>
<dbReference type="AlphaFoldDB" id="A0A933L2G9"/>
<evidence type="ECO:0000256" key="2">
    <source>
        <dbReference type="SAM" id="MobiDB-lite"/>
    </source>
</evidence>
<keyword evidence="3" id="KW-0472">Membrane</keyword>
<keyword evidence="1" id="KW-0175">Coiled coil</keyword>
<evidence type="ECO:0000256" key="1">
    <source>
        <dbReference type="SAM" id="Coils"/>
    </source>
</evidence>
<comment type="caution">
    <text evidence="4">The sequence shown here is derived from an EMBL/GenBank/DDBJ whole genome shotgun (WGS) entry which is preliminary data.</text>
</comment>
<evidence type="ECO:0000313" key="5">
    <source>
        <dbReference type="Proteomes" id="UP000782610"/>
    </source>
</evidence>
<proteinExistence type="predicted"/>
<evidence type="ECO:0000313" key="4">
    <source>
        <dbReference type="EMBL" id="MBI4923049.1"/>
    </source>
</evidence>
<name>A0A933L2G9_9HYPH</name>
<accession>A0A933L2G9</accession>
<protein>
    <submittedName>
        <fullName evidence="4">Uncharacterized protein</fullName>
    </submittedName>
</protein>
<dbReference type="EMBL" id="JACRAF010000041">
    <property type="protein sequence ID" value="MBI4923049.1"/>
    <property type="molecule type" value="Genomic_DNA"/>
</dbReference>